<feature type="transmembrane region" description="Helical" evidence="10">
    <location>
        <begin position="177"/>
        <end position="203"/>
    </location>
</feature>
<evidence type="ECO:0000256" key="10">
    <source>
        <dbReference type="RuleBase" id="RU079119"/>
    </source>
</evidence>
<comment type="domain">
    <text evidence="10">The DHHC domain is required for palmitoyltransferase activity.</text>
</comment>
<evidence type="ECO:0000256" key="8">
    <source>
        <dbReference type="ARBA" id="ARBA00023315"/>
    </source>
</evidence>
<evidence type="ECO:0000256" key="1">
    <source>
        <dbReference type="ARBA" id="ARBA00004141"/>
    </source>
</evidence>
<organism evidence="13 14">
    <name type="scientific">Meira miltonrushii</name>
    <dbReference type="NCBI Taxonomy" id="1280837"/>
    <lineage>
        <taxon>Eukaryota</taxon>
        <taxon>Fungi</taxon>
        <taxon>Dikarya</taxon>
        <taxon>Basidiomycota</taxon>
        <taxon>Ustilaginomycotina</taxon>
        <taxon>Exobasidiomycetes</taxon>
        <taxon>Exobasidiales</taxon>
        <taxon>Brachybasidiaceae</taxon>
        <taxon>Meira</taxon>
    </lineage>
</organism>
<feature type="domain" description="Palmitoyltransferase DHHC" evidence="12">
    <location>
        <begin position="135"/>
        <end position="270"/>
    </location>
</feature>
<keyword evidence="4 10" id="KW-1133">Transmembrane helix</keyword>
<evidence type="ECO:0000256" key="7">
    <source>
        <dbReference type="ARBA" id="ARBA00023288"/>
    </source>
</evidence>
<gene>
    <name evidence="13" type="ORF">FA14DRAFT_119768</name>
</gene>
<protein>
    <recommendedName>
        <fullName evidence="10">Palmitoyltransferase</fullName>
        <ecNumber evidence="10">2.3.1.225</ecNumber>
    </recommendedName>
</protein>
<evidence type="ECO:0000256" key="2">
    <source>
        <dbReference type="ARBA" id="ARBA00022679"/>
    </source>
</evidence>
<feature type="transmembrane region" description="Helical" evidence="10">
    <location>
        <begin position="35"/>
        <end position="58"/>
    </location>
</feature>
<reference evidence="13 14" key="1">
    <citation type="journal article" date="2018" name="Mol. Biol. Evol.">
        <title>Broad Genomic Sampling Reveals a Smut Pathogenic Ancestry of the Fungal Clade Ustilaginomycotina.</title>
        <authorList>
            <person name="Kijpornyongpan T."/>
            <person name="Mondo S.J."/>
            <person name="Barry K."/>
            <person name="Sandor L."/>
            <person name="Lee J."/>
            <person name="Lipzen A."/>
            <person name="Pangilinan J."/>
            <person name="LaButti K."/>
            <person name="Hainaut M."/>
            <person name="Henrissat B."/>
            <person name="Grigoriev I.V."/>
            <person name="Spatafora J.W."/>
            <person name="Aime M.C."/>
        </authorList>
    </citation>
    <scope>NUCLEOTIDE SEQUENCE [LARGE SCALE GENOMIC DNA]</scope>
    <source>
        <strain evidence="13 14">MCA 3882</strain>
    </source>
</reference>
<dbReference type="EC" id="2.3.1.225" evidence="10"/>
<evidence type="ECO:0000256" key="3">
    <source>
        <dbReference type="ARBA" id="ARBA00022692"/>
    </source>
</evidence>
<sequence>MIRRTGQKGYKLHQGANRFFLAGFIMTSDDNPLPFLASLVVMIALPALWFIFVAPYTWHHISPAPVIVFAYLFAVAITSMCVTAWRDPGVIPRDLDPDPPCRAGEDGQYIDTSDPLAVPLPRIVRVRNGTDLQVKWCDTCGTYRPPRCSHCRVCDNCVENIDHHCTFLNTCIGRRNYFTFFAFLIASILCACISIVFCVLHIYCLTRSPQTTLPAGGFGEGKSFQQALKTTPLSAVIFFLSIAVLIPITTLFCYHIRLICLNRTTVEQIRINTTKAYSEKPSYDEEAGEGGSIAPPSALNRCYPNPFAYQSMLRNVRAALLRPMTADSWMDRYRRTHIDGRKPSPDNNSHHSRIGQPIPS</sequence>
<keyword evidence="6" id="KW-0564">Palmitate</keyword>
<dbReference type="STRING" id="1280837.A0A316VN75"/>
<keyword evidence="14" id="KW-1185">Reference proteome</keyword>
<evidence type="ECO:0000313" key="14">
    <source>
        <dbReference type="Proteomes" id="UP000245771"/>
    </source>
</evidence>
<accession>A0A316VN75</accession>
<dbReference type="InterPro" id="IPR001594">
    <property type="entry name" value="Palmitoyltrfase_DHHC"/>
</dbReference>
<evidence type="ECO:0000256" key="11">
    <source>
        <dbReference type="SAM" id="MobiDB-lite"/>
    </source>
</evidence>
<dbReference type="GO" id="GO:0019706">
    <property type="term" value="F:protein-cysteine S-palmitoyltransferase activity"/>
    <property type="evidence" value="ECO:0007669"/>
    <property type="project" value="UniProtKB-EC"/>
</dbReference>
<evidence type="ECO:0000313" key="13">
    <source>
        <dbReference type="EMBL" id="PWN37551.1"/>
    </source>
</evidence>
<name>A0A316VN75_9BASI</name>
<feature type="transmembrane region" description="Helical" evidence="10">
    <location>
        <begin position="233"/>
        <end position="254"/>
    </location>
</feature>
<feature type="region of interest" description="Disordered" evidence="11">
    <location>
        <begin position="337"/>
        <end position="360"/>
    </location>
</feature>
<comment type="similarity">
    <text evidence="10">Belongs to the DHHC palmitoyltransferase family.</text>
</comment>
<feature type="transmembrane region" description="Helical" evidence="10">
    <location>
        <begin position="64"/>
        <end position="85"/>
    </location>
</feature>
<evidence type="ECO:0000256" key="6">
    <source>
        <dbReference type="ARBA" id="ARBA00023139"/>
    </source>
</evidence>
<dbReference type="OrthoDB" id="9909019at2759"/>
<dbReference type="PROSITE" id="PS50216">
    <property type="entry name" value="DHHC"/>
    <property type="match status" value="1"/>
</dbReference>
<dbReference type="InterPro" id="IPR039859">
    <property type="entry name" value="PFA4/ZDH16/20/ERF2-like"/>
</dbReference>
<dbReference type="PANTHER" id="PTHR22883:SF488">
    <property type="entry name" value="PALMITOYLTRANSFERASE"/>
    <property type="match status" value="1"/>
</dbReference>
<dbReference type="FunCoup" id="A0A316VN75">
    <property type="interactions" value="202"/>
</dbReference>
<dbReference type="EMBL" id="KZ819602">
    <property type="protein sequence ID" value="PWN37551.1"/>
    <property type="molecule type" value="Genomic_DNA"/>
</dbReference>
<dbReference type="GO" id="GO:0016020">
    <property type="term" value="C:membrane"/>
    <property type="evidence" value="ECO:0007669"/>
    <property type="project" value="UniProtKB-SubCell"/>
</dbReference>
<comment type="subcellular location">
    <subcellularLocation>
        <location evidence="1">Membrane</location>
        <topology evidence="1">Multi-pass membrane protein</topology>
    </subcellularLocation>
</comment>
<comment type="catalytic activity">
    <reaction evidence="9 10">
        <text>L-cysteinyl-[protein] + hexadecanoyl-CoA = S-hexadecanoyl-L-cysteinyl-[protein] + CoA</text>
        <dbReference type="Rhea" id="RHEA:36683"/>
        <dbReference type="Rhea" id="RHEA-COMP:10131"/>
        <dbReference type="Rhea" id="RHEA-COMP:11032"/>
        <dbReference type="ChEBI" id="CHEBI:29950"/>
        <dbReference type="ChEBI" id="CHEBI:57287"/>
        <dbReference type="ChEBI" id="CHEBI:57379"/>
        <dbReference type="ChEBI" id="CHEBI:74151"/>
        <dbReference type="EC" id="2.3.1.225"/>
    </reaction>
</comment>
<evidence type="ECO:0000256" key="5">
    <source>
        <dbReference type="ARBA" id="ARBA00023136"/>
    </source>
</evidence>
<evidence type="ECO:0000256" key="9">
    <source>
        <dbReference type="ARBA" id="ARBA00048048"/>
    </source>
</evidence>
<proteinExistence type="inferred from homology"/>
<dbReference type="RefSeq" id="XP_025357853.1">
    <property type="nucleotide sequence ID" value="XM_025496372.1"/>
</dbReference>
<keyword evidence="5 10" id="KW-0472">Membrane</keyword>
<dbReference type="GO" id="GO:0005783">
    <property type="term" value="C:endoplasmic reticulum"/>
    <property type="evidence" value="ECO:0007669"/>
    <property type="project" value="TreeGrafter"/>
</dbReference>
<keyword evidence="3 10" id="KW-0812">Transmembrane</keyword>
<dbReference type="GO" id="GO:0005794">
    <property type="term" value="C:Golgi apparatus"/>
    <property type="evidence" value="ECO:0007669"/>
    <property type="project" value="TreeGrafter"/>
</dbReference>
<keyword evidence="2 10" id="KW-0808">Transferase</keyword>
<dbReference type="AlphaFoldDB" id="A0A316VN75"/>
<dbReference type="PANTHER" id="PTHR22883">
    <property type="entry name" value="ZINC FINGER DHHC DOMAIN CONTAINING PROTEIN"/>
    <property type="match status" value="1"/>
</dbReference>
<dbReference type="Proteomes" id="UP000245771">
    <property type="component" value="Unassembled WGS sequence"/>
</dbReference>
<dbReference type="GeneID" id="37018153"/>
<evidence type="ECO:0000256" key="4">
    <source>
        <dbReference type="ARBA" id="ARBA00022989"/>
    </source>
</evidence>
<evidence type="ECO:0000259" key="12">
    <source>
        <dbReference type="Pfam" id="PF01529"/>
    </source>
</evidence>
<dbReference type="InParanoid" id="A0A316VN75"/>
<dbReference type="GO" id="GO:0006612">
    <property type="term" value="P:protein targeting to membrane"/>
    <property type="evidence" value="ECO:0007669"/>
    <property type="project" value="TreeGrafter"/>
</dbReference>
<keyword evidence="8 10" id="KW-0012">Acyltransferase</keyword>
<keyword evidence="7" id="KW-0449">Lipoprotein</keyword>
<dbReference type="Pfam" id="PF01529">
    <property type="entry name" value="DHHC"/>
    <property type="match status" value="1"/>
</dbReference>